<evidence type="ECO:0000256" key="5">
    <source>
        <dbReference type="ARBA" id="ARBA00047375"/>
    </source>
</evidence>
<name>A0AAW1I2K8_SAPOF</name>
<dbReference type="CDD" id="cd00831">
    <property type="entry name" value="CHS_like"/>
    <property type="match status" value="1"/>
</dbReference>
<evidence type="ECO:0000259" key="10">
    <source>
        <dbReference type="Pfam" id="PF08541"/>
    </source>
</evidence>
<evidence type="ECO:0000256" key="8">
    <source>
        <dbReference type="SAM" id="Phobius"/>
    </source>
</evidence>
<evidence type="ECO:0000256" key="7">
    <source>
        <dbReference type="PIRSR" id="PIRSR036417-1"/>
    </source>
</evidence>
<dbReference type="GO" id="GO:0006633">
    <property type="term" value="P:fatty acid biosynthetic process"/>
    <property type="evidence" value="ECO:0007669"/>
    <property type="project" value="InterPro"/>
</dbReference>
<comment type="pathway">
    <text evidence="1 6">Lipid metabolism; fatty acid biosynthesis.</text>
</comment>
<accession>A0AAW1I2K8</accession>
<feature type="active site" evidence="7">
    <location>
        <position position="342"/>
    </location>
</feature>
<keyword evidence="8" id="KW-0472">Membrane</keyword>
<dbReference type="PANTHER" id="PTHR31561">
    <property type="entry name" value="3-KETOACYL-COA SYNTHASE"/>
    <property type="match status" value="1"/>
</dbReference>
<dbReference type="Pfam" id="PF08392">
    <property type="entry name" value="FAE1_CUT1_RppA"/>
    <property type="match status" value="1"/>
</dbReference>
<dbReference type="Proteomes" id="UP001443914">
    <property type="component" value="Unassembled WGS sequence"/>
</dbReference>
<feature type="domain" description="FAE" evidence="9">
    <location>
        <begin position="37"/>
        <end position="323"/>
    </location>
</feature>
<dbReference type="InterPro" id="IPR013747">
    <property type="entry name" value="ACP_syn_III_C"/>
</dbReference>
<evidence type="ECO:0000256" key="1">
    <source>
        <dbReference type="ARBA" id="ARBA00005194"/>
    </source>
</evidence>
<dbReference type="GO" id="GO:0016020">
    <property type="term" value="C:membrane"/>
    <property type="evidence" value="ECO:0007669"/>
    <property type="project" value="InterPro"/>
</dbReference>
<organism evidence="11 12">
    <name type="scientific">Saponaria officinalis</name>
    <name type="common">Common soapwort</name>
    <name type="synonym">Lychnis saponaria</name>
    <dbReference type="NCBI Taxonomy" id="3572"/>
    <lineage>
        <taxon>Eukaryota</taxon>
        <taxon>Viridiplantae</taxon>
        <taxon>Streptophyta</taxon>
        <taxon>Embryophyta</taxon>
        <taxon>Tracheophyta</taxon>
        <taxon>Spermatophyta</taxon>
        <taxon>Magnoliopsida</taxon>
        <taxon>eudicotyledons</taxon>
        <taxon>Gunneridae</taxon>
        <taxon>Pentapetalae</taxon>
        <taxon>Caryophyllales</taxon>
        <taxon>Caryophyllaceae</taxon>
        <taxon>Caryophylleae</taxon>
        <taxon>Saponaria</taxon>
    </lineage>
</organism>
<evidence type="ECO:0000313" key="12">
    <source>
        <dbReference type="Proteomes" id="UP001443914"/>
    </source>
</evidence>
<dbReference type="InterPro" id="IPR012392">
    <property type="entry name" value="3-ktacl-CoA_syn"/>
</dbReference>
<dbReference type="SUPFAM" id="SSF53901">
    <property type="entry name" value="Thiolase-like"/>
    <property type="match status" value="2"/>
</dbReference>
<evidence type="ECO:0000256" key="6">
    <source>
        <dbReference type="PIRNR" id="PIRNR036417"/>
    </source>
</evidence>
<evidence type="ECO:0000313" key="11">
    <source>
        <dbReference type="EMBL" id="KAK9683216.1"/>
    </source>
</evidence>
<protein>
    <recommendedName>
        <fullName evidence="6">3-ketoacyl-CoA synthase</fullName>
        <ecNumber evidence="6">2.3.1.-</ecNumber>
    </recommendedName>
</protein>
<feature type="active site" evidence="7">
    <location>
        <position position="258"/>
    </location>
</feature>
<keyword evidence="3 6" id="KW-0808">Transferase</keyword>
<feature type="active site" evidence="7">
    <location>
        <position position="179"/>
    </location>
</feature>
<keyword evidence="12" id="KW-1185">Reference proteome</keyword>
<evidence type="ECO:0000256" key="2">
    <source>
        <dbReference type="ARBA" id="ARBA00005531"/>
    </source>
</evidence>
<keyword evidence="8" id="KW-0812">Transmembrane</keyword>
<reference evidence="11" key="1">
    <citation type="submission" date="2024-03" db="EMBL/GenBank/DDBJ databases">
        <title>WGS assembly of Saponaria officinalis var. Norfolk2.</title>
        <authorList>
            <person name="Jenkins J."/>
            <person name="Shu S."/>
            <person name="Grimwood J."/>
            <person name="Barry K."/>
            <person name="Goodstein D."/>
            <person name="Schmutz J."/>
            <person name="Leebens-Mack J."/>
            <person name="Osbourn A."/>
        </authorList>
    </citation>
    <scope>NUCLEOTIDE SEQUENCE [LARGE SCALE GENOMIC DNA]</scope>
    <source>
        <strain evidence="11">JIC</strain>
    </source>
</reference>
<dbReference type="InterPro" id="IPR016039">
    <property type="entry name" value="Thiolase-like"/>
</dbReference>
<dbReference type="AlphaFoldDB" id="A0AAW1I2K8"/>
<evidence type="ECO:0000259" key="9">
    <source>
        <dbReference type="Pfam" id="PF08392"/>
    </source>
</evidence>
<sequence>MELCSFIFHCFNTFKIPNIICPSLVFIILFTLIFLFTSKQKVVYLLDYACNIPPSYLRAPSSCFIEHSRIIFKDNPKASHFQMRILERSGLGEETCVPLVGHYIPPEPTIELARDEAELLIFSAIDELFRKVGLKPKDIGILVTNCSLFCPSPSLSSMIVNKYKMRSSIKSYSLSGMGCSASPISIDLAHKLLQVWPNSYALVVSTEIITPNCYMGLERSMLVPHCLFRMGCSAILLTNKWAERNRSKYRLEHIVRTHLGSNDKAYTCVTQEEDPKGNVGILLSKDLMVIAGEALKSNITKLGPLVLPVSEKTRFVLHFIAQKYFGPFIPNFSKVFDHFCIHAGGRAVIDELQKRLKLSTLQVEASRMVLHRFGNTSSSSIWYELSYVEAKQRMKKGDRVWQIAFGSGFKCNSLVWICNRNIVDKFDGYGPWKDCIDRYPVCVPDIIEF</sequence>
<keyword evidence="4 6" id="KW-0012">Acyltransferase</keyword>
<dbReference type="InterPro" id="IPR013601">
    <property type="entry name" value="FAE1_typ3_polyketide_synth"/>
</dbReference>
<proteinExistence type="inferred from homology"/>
<keyword evidence="8" id="KW-1133">Transmembrane helix</keyword>
<dbReference type="Gene3D" id="3.40.47.10">
    <property type="match status" value="1"/>
</dbReference>
<feature type="transmembrane region" description="Helical" evidence="8">
    <location>
        <begin position="16"/>
        <end position="36"/>
    </location>
</feature>
<comment type="caution">
    <text evidence="11">The sequence shown here is derived from an EMBL/GenBank/DDBJ whole genome shotgun (WGS) entry which is preliminary data.</text>
</comment>
<feature type="domain" description="Beta-ketoacyl-[acyl-carrier-protein] synthase III C-terminal" evidence="10">
    <location>
        <begin position="337"/>
        <end position="416"/>
    </location>
</feature>
<comment type="similarity">
    <text evidence="2 6">Belongs to the thiolase-like superfamily. Chalcone/stilbene synthases family.</text>
</comment>
<dbReference type="GO" id="GO:0009922">
    <property type="term" value="F:fatty acid elongase activity"/>
    <property type="evidence" value="ECO:0007669"/>
    <property type="project" value="UniProtKB-EC"/>
</dbReference>
<feature type="active site" evidence="7">
    <location>
        <position position="338"/>
    </location>
</feature>
<evidence type="ECO:0000256" key="3">
    <source>
        <dbReference type="ARBA" id="ARBA00022679"/>
    </source>
</evidence>
<dbReference type="EC" id="2.3.1.-" evidence="6"/>
<evidence type="ECO:0000256" key="4">
    <source>
        <dbReference type="ARBA" id="ARBA00023315"/>
    </source>
</evidence>
<feature type="active site" evidence="7">
    <location>
        <position position="371"/>
    </location>
</feature>
<gene>
    <name evidence="11" type="ORF">RND81_10G123900</name>
</gene>
<dbReference type="Pfam" id="PF08541">
    <property type="entry name" value="ACP_syn_III_C"/>
    <property type="match status" value="1"/>
</dbReference>
<feature type="active site" evidence="7">
    <location>
        <position position="375"/>
    </location>
</feature>
<dbReference type="PIRSF" id="PIRSF036417">
    <property type="entry name" value="3-ktacl-CoA_syn"/>
    <property type="match status" value="1"/>
</dbReference>
<dbReference type="EMBL" id="JBDFQZ010000010">
    <property type="protein sequence ID" value="KAK9683216.1"/>
    <property type="molecule type" value="Genomic_DNA"/>
</dbReference>
<comment type="catalytic activity">
    <reaction evidence="5">
        <text>a very-long-chain acyl-CoA + malonyl-CoA + H(+) = a very-long-chain 3-oxoacyl-CoA + CO2 + CoA</text>
        <dbReference type="Rhea" id="RHEA:32727"/>
        <dbReference type="ChEBI" id="CHEBI:15378"/>
        <dbReference type="ChEBI" id="CHEBI:16526"/>
        <dbReference type="ChEBI" id="CHEBI:57287"/>
        <dbReference type="ChEBI" id="CHEBI:57384"/>
        <dbReference type="ChEBI" id="CHEBI:90725"/>
        <dbReference type="ChEBI" id="CHEBI:90736"/>
        <dbReference type="EC" id="2.3.1.199"/>
    </reaction>
</comment>